<sequence length="247" mass="26564">MSHKGIDPGEGCSGIDFIDREADGSDGDSSDEREEDTDSSLSDLFDETDQAQGNSLLLFQQQQAADDEKILSILKRKHDTTPDTKALQALSPKLDAMRISPPRRIAKKKLVYSCEDSGVGVSVISDEVASIAEAPPQVEGSLERGSADGSEGLGDTLPVSESSATDIGTGSVRGSQTEREPVGDAPKEKGSAIATAILQAKNRRVCMLHEFKQLYEVSFVDLVHIGRLEDWCKPAPFQPGYRPLSVC</sequence>
<feature type="compositionally biased region" description="Polar residues" evidence="1">
    <location>
        <begin position="159"/>
        <end position="175"/>
    </location>
</feature>
<feature type="compositionally biased region" description="Acidic residues" evidence="1">
    <location>
        <begin position="24"/>
        <end position="47"/>
    </location>
</feature>
<proteinExistence type="predicted"/>
<feature type="domain" description="DNA helicase E1 N-terminal Papillomavirus" evidence="2">
    <location>
        <begin position="3"/>
        <end position="121"/>
    </location>
</feature>
<protein>
    <submittedName>
        <fullName evidence="3">E6 protein</fullName>
    </submittedName>
</protein>
<feature type="compositionally biased region" description="Basic and acidic residues" evidence="1">
    <location>
        <begin position="176"/>
        <end position="188"/>
    </location>
</feature>
<feature type="region of interest" description="Disordered" evidence="1">
    <location>
        <begin position="1"/>
        <end position="47"/>
    </location>
</feature>
<reference evidence="3" key="2">
    <citation type="submission" date="2024-02" db="EMBL/GenBank/DDBJ databases">
        <authorList>
            <person name="Hu B."/>
        </authorList>
    </citation>
    <scope>NUCLEOTIDE SEQUENCE</scope>
    <source>
        <strain evidence="3">10A/Kenya/BAT613/2015</strain>
    </source>
</reference>
<evidence type="ECO:0000256" key="1">
    <source>
        <dbReference type="SAM" id="MobiDB-lite"/>
    </source>
</evidence>
<accession>A0AAU7E2X8</accession>
<dbReference type="EMBL" id="PP711984">
    <property type="protein sequence ID" value="XBH24086.1"/>
    <property type="molecule type" value="Genomic_DNA"/>
</dbReference>
<reference evidence="3" key="1">
    <citation type="journal article" date="2024" name="Microbiome">
        <title>Substantial viral diversity in bats and rodents from East Africa: insights into evolution, recombination, and cocirculation.</title>
        <authorList>
            <person name="Wang D."/>
            <person name="Yang X."/>
            <person name="Ren Z."/>
            <person name="Hu B."/>
            <person name="Zhao H."/>
            <person name="Yang K."/>
            <person name="Shi P."/>
            <person name="Zhang Z."/>
            <person name="Feng Q."/>
            <person name="Nawenja C.V."/>
            <person name="Obanda V."/>
            <person name="Robert K."/>
            <person name="Nalikka B."/>
            <person name="Waruhiu C.N."/>
            <person name="Ochola G.O."/>
            <person name="Onyuok S.O."/>
            <person name="Ochieng H."/>
            <person name="Li B."/>
            <person name="Zhu Y."/>
            <person name="Si H."/>
            <person name="Yin J."/>
            <person name="Kristiansen K."/>
            <person name="Jin X."/>
            <person name="Xu X."/>
            <person name="Xiao M."/>
            <person name="Agwanda B."/>
            <person name="Ommeh S."/>
            <person name="Li J."/>
            <person name="Shi Z.L."/>
        </authorList>
    </citation>
    <scope>NUCLEOTIDE SEQUENCE</scope>
    <source>
        <strain evidence="3">10A/Kenya/BAT613/2015</strain>
    </source>
</reference>
<dbReference type="GO" id="GO:0016817">
    <property type="term" value="F:hydrolase activity, acting on acid anhydrides"/>
    <property type="evidence" value="ECO:0007669"/>
    <property type="project" value="InterPro"/>
</dbReference>
<evidence type="ECO:0000313" key="3">
    <source>
        <dbReference type="EMBL" id="XBH24086.1"/>
    </source>
</evidence>
<evidence type="ECO:0000259" key="2">
    <source>
        <dbReference type="Pfam" id="PF00524"/>
    </source>
</evidence>
<feature type="region of interest" description="Disordered" evidence="1">
    <location>
        <begin position="134"/>
        <end position="188"/>
    </location>
</feature>
<organism evidence="3">
    <name type="scientific">Eidolon bat papillomavirus</name>
    <dbReference type="NCBI Taxonomy" id="3141875"/>
    <lineage>
        <taxon>Viruses</taxon>
        <taxon>Monodnaviria</taxon>
        <taxon>Shotokuvirae</taxon>
        <taxon>Cossaviricota</taxon>
        <taxon>Papovaviricetes</taxon>
        <taxon>Zurhausenvirales</taxon>
        <taxon>Papillomaviridae</taxon>
    </lineage>
</organism>
<name>A0AAU7E2X8_9PAPI</name>
<dbReference type="InterPro" id="IPR014000">
    <property type="entry name" value="PPV_DNA_helicase_E1_N"/>
</dbReference>
<dbReference type="Pfam" id="PF00524">
    <property type="entry name" value="PPV_E1_N"/>
    <property type="match status" value="1"/>
</dbReference>